<reference evidence="5 7" key="1">
    <citation type="journal article" date="2011" name="Science">
        <title>Comparative functional genomics of the fission yeasts.</title>
        <authorList>
            <person name="Rhind N."/>
            <person name="Chen Z."/>
            <person name="Yassour M."/>
            <person name="Thompson D.A."/>
            <person name="Haas B.J."/>
            <person name="Habib N."/>
            <person name="Wapinski I."/>
            <person name="Roy S."/>
            <person name="Lin M.F."/>
            <person name="Heiman D.I."/>
            <person name="Young S.K."/>
            <person name="Furuya K."/>
            <person name="Guo Y."/>
            <person name="Pidoux A."/>
            <person name="Chen H.M."/>
            <person name="Robbertse B."/>
            <person name="Goldberg J.M."/>
            <person name="Aoki K."/>
            <person name="Bayne E.H."/>
            <person name="Berlin A.M."/>
            <person name="Desjardins C.A."/>
            <person name="Dobbs E."/>
            <person name="Dukaj L."/>
            <person name="Fan L."/>
            <person name="FitzGerald M.G."/>
            <person name="French C."/>
            <person name="Gujja S."/>
            <person name="Hansen K."/>
            <person name="Keifenheim D."/>
            <person name="Levin J.Z."/>
            <person name="Mosher R.A."/>
            <person name="Mueller C.A."/>
            <person name="Pfiffner J."/>
            <person name="Priest M."/>
            <person name="Russ C."/>
            <person name="Smialowska A."/>
            <person name="Swoboda P."/>
            <person name="Sykes S.M."/>
            <person name="Vaughn M."/>
            <person name="Vengrova S."/>
            <person name="Yoder R."/>
            <person name="Zeng Q."/>
            <person name="Allshire R."/>
            <person name="Baulcombe D."/>
            <person name="Birren B.W."/>
            <person name="Brown W."/>
            <person name="Ekwall K."/>
            <person name="Kellis M."/>
            <person name="Leatherwood J."/>
            <person name="Levin H."/>
            <person name="Margalit H."/>
            <person name="Martienssen R."/>
            <person name="Nieduszynski C.A."/>
            <person name="Spatafora J.W."/>
            <person name="Friedman N."/>
            <person name="Dalgaard J.Z."/>
            <person name="Baumann P."/>
            <person name="Niki H."/>
            <person name="Regev A."/>
            <person name="Nusbaum C."/>
        </authorList>
    </citation>
    <scope>NUCLEOTIDE SEQUENCE [LARGE SCALE GENOMIC DNA]</scope>
    <source>
        <strain evidence="7">yFS275 / FY16936</strain>
    </source>
</reference>
<gene>
    <name evidence="6" type="primary">omh6</name>
    <name evidence="5" type="ORF">SJAG_04906</name>
</gene>
<dbReference type="Gene3D" id="3.90.550.10">
    <property type="entry name" value="Spore Coat Polysaccharide Biosynthesis Protein SpsA, Chain A"/>
    <property type="match status" value="1"/>
</dbReference>
<dbReference type="GO" id="GO:0006493">
    <property type="term" value="P:protein O-linked glycosylation"/>
    <property type="evidence" value="ECO:0000318"/>
    <property type="project" value="GO_Central"/>
</dbReference>
<dbReference type="GO" id="GO:0016020">
    <property type="term" value="C:membrane"/>
    <property type="evidence" value="ECO:0007669"/>
    <property type="project" value="InterPro"/>
</dbReference>
<dbReference type="GO" id="GO:0006487">
    <property type="term" value="P:protein N-linked glycosylation"/>
    <property type="evidence" value="ECO:0000318"/>
    <property type="project" value="GO_Central"/>
</dbReference>
<dbReference type="RefSeq" id="XP_002175977.2">
    <property type="nucleotide sequence ID" value="XM_002175941.2"/>
</dbReference>
<sequence length="325" mass="38496">MNWVWISSIVFVFLAIFFSRKEVTYNDIFLFKRPVDKPDTKASFLVFTNDAELTEVLHSIRSIEDRFNNRFHYPWTFVSQEGFSEAFINYTISFASGDCNYVTAANIELPLNNIDNHLLEQGMAKSQEENISYPDSVSFRNYNRWLLNTFLRNDFLQNFDVLWRIEPGIEIHCDIRENLFQSFLASNMYAAPATYECEFKHQGIYELEKAFIAVAEQNKLQINRQSLWISENTTHYCKLWPYNGLIRTEPFQKEKSIRNTLFQLVESPALFYNRWTESDLFSLTISRSDVSSCLYNMYFTYDTKQRCNSYPEKTLDRCACPEKIY</sequence>
<keyword evidence="7" id="KW-1185">Reference proteome</keyword>
<proteinExistence type="inferred from homology"/>
<dbReference type="PANTHER" id="PTHR31121">
    <property type="entry name" value="ALPHA-1,2 MANNOSYLTRANSFERASE KTR1"/>
    <property type="match status" value="1"/>
</dbReference>
<feature type="signal peptide" evidence="4">
    <location>
        <begin position="1"/>
        <end position="21"/>
    </location>
</feature>
<dbReference type="InterPro" id="IPR029044">
    <property type="entry name" value="Nucleotide-diphossugar_trans"/>
</dbReference>
<dbReference type="JaponicusDB" id="SJAG_04906">
    <property type="gene designation" value="omh6"/>
</dbReference>
<dbReference type="eggNOG" id="KOG4472">
    <property type="taxonomic scope" value="Eukaryota"/>
</dbReference>
<evidence type="ECO:0000256" key="2">
    <source>
        <dbReference type="ARBA" id="ARBA00022676"/>
    </source>
</evidence>
<dbReference type="GO" id="GO:0005794">
    <property type="term" value="C:Golgi apparatus"/>
    <property type="evidence" value="ECO:0000318"/>
    <property type="project" value="GO_Central"/>
</dbReference>
<dbReference type="GeneID" id="7050338"/>
<dbReference type="InterPro" id="IPR002685">
    <property type="entry name" value="Glyco_trans_15"/>
</dbReference>
<dbReference type="GO" id="GO:0000026">
    <property type="term" value="F:alpha-1,2-mannosyltransferase activity"/>
    <property type="evidence" value="ECO:0000318"/>
    <property type="project" value="GO_Central"/>
</dbReference>
<evidence type="ECO:0000313" key="5">
    <source>
        <dbReference type="EMBL" id="EEB09684.2"/>
    </source>
</evidence>
<accession>B6K830</accession>
<dbReference type="EMBL" id="KE651167">
    <property type="protein sequence ID" value="EEB09684.2"/>
    <property type="molecule type" value="Genomic_DNA"/>
</dbReference>
<protein>
    <submittedName>
        <fullName evidence="5">Mannosyltransferase</fullName>
    </submittedName>
</protein>
<dbReference type="Proteomes" id="UP000001744">
    <property type="component" value="Unassembled WGS sequence"/>
</dbReference>
<dbReference type="PANTHER" id="PTHR31121:SF14">
    <property type="entry name" value="O-GLYCOSIDE ALPHA-1,2-MANNOSYLTRANSFERASE HOMOLOG 6"/>
    <property type="match status" value="1"/>
</dbReference>
<keyword evidence="4" id="KW-0732">Signal</keyword>
<keyword evidence="3" id="KW-0808">Transferase</keyword>
<dbReference type="GO" id="GO:0000032">
    <property type="term" value="P:cell wall mannoprotein biosynthetic process"/>
    <property type="evidence" value="ECO:0000318"/>
    <property type="project" value="GO_Central"/>
</dbReference>
<evidence type="ECO:0000313" key="7">
    <source>
        <dbReference type="Proteomes" id="UP000001744"/>
    </source>
</evidence>
<dbReference type="STRING" id="402676.B6K830"/>
<dbReference type="Pfam" id="PF01793">
    <property type="entry name" value="Glyco_transf_15"/>
    <property type="match status" value="1"/>
</dbReference>
<dbReference type="AlphaFoldDB" id="B6K830"/>
<dbReference type="OrthoDB" id="5309923at2759"/>
<keyword evidence="2 5" id="KW-0328">Glycosyltransferase</keyword>
<organism evidence="5 7">
    <name type="scientific">Schizosaccharomyces japonicus (strain yFS275 / FY16936)</name>
    <name type="common">Fission yeast</name>
    <dbReference type="NCBI Taxonomy" id="402676"/>
    <lineage>
        <taxon>Eukaryota</taxon>
        <taxon>Fungi</taxon>
        <taxon>Dikarya</taxon>
        <taxon>Ascomycota</taxon>
        <taxon>Taphrinomycotina</taxon>
        <taxon>Schizosaccharomycetes</taxon>
        <taxon>Schizosaccharomycetales</taxon>
        <taxon>Schizosaccharomycetaceae</taxon>
        <taxon>Schizosaccharomyces</taxon>
    </lineage>
</organism>
<dbReference type="SUPFAM" id="SSF53448">
    <property type="entry name" value="Nucleotide-diphospho-sugar transferases"/>
    <property type="match status" value="1"/>
</dbReference>
<evidence type="ECO:0000256" key="4">
    <source>
        <dbReference type="SAM" id="SignalP"/>
    </source>
</evidence>
<evidence type="ECO:0000313" key="6">
    <source>
        <dbReference type="JaponicusDB" id="SJAG_04906"/>
    </source>
</evidence>
<dbReference type="HOGENOM" id="CLU_855703_0_0_1"/>
<comment type="similarity">
    <text evidence="1">Belongs to the glycosyltransferase 15 family.</text>
</comment>
<feature type="chain" id="PRO_5002845134" evidence="4">
    <location>
        <begin position="22"/>
        <end position="325"/>
    </location>
</feature>
<evidence type="ECO:0000256" key="3">
    <source>
        <dbReference type="ARBA" id="ARBA00022679"/>
    </source>
</evidence>
<dbReference type="VEuPathDB" id="FungiDB:SJAG_04906"/>
<evidence type="ECO:0000256" key="1">
    <source>
        <dbReference type="ARBA" id="ARBA00007677"/>
    </source>
</evidence>
<dbReference type="OMA" id="YHRWTES"/>
<name>B6K830_SCHJY</name>